<sequence>MFRFVVRNECILNEIRIERREQSRGRAVRSYDTRRGRSRGRSRGQLKDTNLEIIGECGSGGVRGSFLPVEAVRLPSPSGEQPLDYTEEFATRRRQ</sequence>
<accession>A0A194RCU9</accession>
<protein>
    <submittedName>
        <fullName evidence="2">Uncharacterized protein</fullName>
    </submittedName>
</protein>
<dbReference type="InParanoid" id="A0A194RCU9"/>
<proteinExistence type="predicted"/>
<feature type="region of interest" description="Disordered" evidence="1">
    <location>
        <begin position="21"/>
        <end position="45"/>
    </location>
</feature>
<dbReference type="AlphaFoldDB" id="A0A194RCU9"/>
<evidence type="ECO:0000256" key="1">
    <source>
        <dbReference type="SAM" id="MobiDB-lite"/>
    </source>
</evidence>
<feature type="region of interest" description="Disordered" evidence="1">
    <location>
        <begin position="73"/>
        <end position="95"/>
    </location>
</feature>
<gene>
    <name evidence="2" type="ORF">RR48_09122</name>
</gene>
<organism evidence="2 3">
    <name type="scientific">Papilio machaon</name>
    <name type="common">Old World swallowtail butterfly</name>
    <dbReference type="NCBI Taxonomy" id="76193"/>
    <lineage>
        <taxon>Eukaryota</taxon>
        <taxon>Metazoa</taxon>
        <taxon>Ecdysozoa</taxon>
        <taxon>Arthropoda</taxon>
        <taxon>Hexapoda</taxon>
        <taxon>Insecta</taxon>
        <taxon>Pterygota</taxon>
        <taxon>Neoptera</taxon>
        <taxon>Endopterygota</taxon>
        <taxon>Lepidoptera</taxon>
        <taxon>Glossata</taxon>
        <taxon>Ditrysia</taxon>
        <taxon>Papilionoidea</taxon>
        <taxon>Papilionidae</taxon>
        <taxon>Papilioninae</taxon>
        <taxon>Papilio</taxon>
    </lineage>
</organism>
<dbReference type="EMBL" id="KQ460398">
    <property type="protein sequence ID" value="KPJ15095.1"/>
    <property type="molecule type" value="Genomic_DNA"/>
</dbReference>
<evidence type="ECO:0000313" key="2">
    <source>
        <dbReference type="EMBL" id="KPJ15095.1"/>
    </source>
</evidence>
<feature type="compositionally biased region" description="Basic and acidic residues" evidence="1">
    <location>
        <begin position="21"/>
        <end position="35"/>
    </location>
</feature>
<keyword evidence="3" id="KW-1185">Reference proteome</keyword>
<evidence type="ECO:0000313" key="3">
    <source>
        <dbReference type="Proteomes" id="UP000053240"/>
    </source>
</evidence>
<reference evidence="2 3" key="1">
    <citation type="journal article" date="2015" name="Nat. Commun.">
        <title>Outbred genome sequencing and CRISPR/Cas9 gene editing in butterflies.</title>
        <authorList>
            <person name="Li X."/>
            <person name="Fan D."/>
            <person name="Zhang W."/>
            <person name="Liu G."/>
            <person name="Zhang L."/>
            <person name="Zhao L."/>
            <person name="Fang X."/>
            <person name="Chen L."/>
            <person name="Dong Y."/>
            <person name="Chen Y."/>
            <person name="Ding Y."/>
            <person name="Zhao R."/>
            <person name="Feng M."/>
            <person name="Zhu Y."/>
            <person name="Feng Y."/>
            <person name="Jiang X."/>
            <person name="Zhu D."/>
            <person name="Xiang H."/>
            <person name="Feng X."/>
            <person name="Li S."/>
            <person name="Wang J."/>
            <person name="Zhang G."/>
            <person name="Kronforst M.R."/>
            <person name="Wang W."/>
        </authorList>
    </citation>
    <scope>NUCLEOTIDE SEQUENCE [LARGE SCALE GENOMIC DNA]</scope>
    <source>
        <strain evidence="2">Ya'a_city_454_Pm</strain>
        <tissue evidence="2">Whole body</tissue>
    </source>
</reference>
<name>A0A194RCU9_PAPMA</name>
<dbReference type="Proteomes" id="UP000053240">
    <property type="component" value="Unassembled WGS sequence"/>
</dbReference>